<comment type="caution">
    <text evidence="7">The sequence shown here is derived from an EMBL/GenBank/DDBJ whole genome shotgun (WGS) entry which is preliminary data.</text>
</comment>
<keyword evidence="5" id="KW-0234">DNA repair</keyword>
<dbReference type="CDD" id="cd00221">
    <property type="entry name" value="Vsr"/>
    <property type="match status" value="1"/>
</dbReference>
<keyword evidence="2 7" id="KW-0255">Endonuclease</keyword>
<keyword evidence="3" id="KW-0227">DNA damage</keyword>
<evidence type="ECO:0000256" key="1">
    <source>
        <dbReference type="ARBA" id="ARBA00022722"/>
    </source>
</evidence>
<dbReference type="AlphaFoldDB" id="A0A9X2YA92"/>
<dbReference type="Proteomes" id="UP001140293">
    <property type="component" value="Unassembled WGS sequence"/>
</dbReference>
<reference evidence="7" key="1">
    <citation type="submission" date="2020-07" db="EMBL/GenBank/DDBJ databases">
        <authorList>
            <person name="Pettersson B.M.F."/>
            <person name="Behra P.R.K."/>
            <person name="Ramesh M."/>
            <person name="Das S."/>
            <person name="Dasgupta S."/>
            <person name="Kirsebom L.A."/>
        </authorList>
    </citation>
    <scope>NUCLEOTIDE SEQUENCE</scope>
    <source>
        <strain evidence="7">DSM 44615</strain>
    </source>
</reference>
<comment type="similarity">
    <text evidence="6">Belongs to the Vsr family.</text>
</comment>
<dbReference type="EMBL" id="JACKSJ010000098">
    <property type="protein sequence ID" value="MCV7170812.1"/>
    <property type="molecule type" value="Genomic_DNA"/>
</dbReference>
<evidence type="ECO:0000256" key="5">
    <source>
        <dbReference type="ARBA" id="ARBA00023204"/>
    </source>
</evidence>
<proteinExistence type="inferred from homology"/>
<keyword evidence="1" id="KW-0540">Nuclease</keyword>
<evidence type="ECO:0000256" key="3">
    <source>
        <dbReference type="ARBA" id="ARBA00022763"/>
    </source>
</evidence>
<protein>
    <submittedName>
        <fullName evidence="7">Very short patch repair endonuclease</fullName>
    </submittedName>
</protein>
<dbReference type="Pfam" id="PF03852">
    <property type="entry name" value="Vsr"/>
    <property type="match status" value="1"/>
</dbReference>
<dbReference type="GO" id="GO:0006298">
    <property type="term" value="P:mismatch repair"/>
    <property type="evidence" value="ECO:0007669"/>
    <property type="project" value="InterPro"/>
</dbReference>
<evidence type="ECO:0000256" key="2">
    <source>
        <dbReference type="ARBA" id="ARBA00022759"/>
    </source>
</evidence>
<dbReference type="SUPFAM" id="SSF52980">
    <property type="entry name" value="Restriction endonuclease-like"/>
    <property type="match status" value="1"/>
</dbReference>
<name>A0A9X2YA92_9MYCO</name>
<dbReference type="GO" id="GO:0004519">
    <property type="term" value="F:endonuclease activity"/>
    <property type="evidence" value="ECO:0007669"/>
    <property type="project" value="UniProtKB-KW"/>
</dbReference>
<organism evidence="7 8">
    <name type="scientific">[Mycobacterium] manitobense</name>
    <dbReference type="NCBI Taxonomy" id="190147"/>
    <lineage>
        <taxon>Bacteria</taxon>
        <taxon>Bacillati</taxon>
        <taxon>Actinomycetota</taxon>
        <taxon>Actinomycetes</taxon>
        <taxon>Mycobacteriales</taxon>
        <taxon>Mycobacteriaceae</taxon>
        <taxon>Mycolicibacterium</taxon>
    </lineage>
</organism>
<keyword evidence="8" id="KW-1185">Reference proteome</keyword>
<sequence length="127" mass="14685">MQRQQTRDTAPELAVRRLIHAAGLRYRVDVAPLTAMRRRADVVFGPARVALFVDGCFWHGCPVHGSRRTTANSDYWAEKIERNQRRDRDTDQQLRAAGWLPLRFWEHEVPEDVAAAVVAAVRRRVRL</sequence>
<evidence type="ECO:0000256" key="4">
    <source>
        <dbReference type="ARBA" id="ARBA00022801"/>
    </source>
</evidence>
<dbReference type="InterPro" id="IPR004603">
    <property type="entry name" value="DNA_mismatch_endonuc_vsr"/>
</dbReference>
<evidence type="ECO:0000313" key="8">
    <source>
        <dbReference type="Proteomes" id="UP001140293"/>
    </source>
</evidence>
<keyword evidence="4" id="KW-0378">Hydrolase</keyword>
<reference evidence="7" key="2">
    <citation type="journal article" date="2022" name="BMC Genomics">
        <title>Comparative genome analysis of mycobacteria focusing on tRNA and non-coding RNA.</title>
        <authorList>
            <person name="Behra P.R.K."/>
            <person name="Pettersson B.M.F."/>
            <person name="Ramesh M."/>
            <person name="Das S."/>
            <person name="Dasgupta S."/>
            <person name="Kirsebom L.A."/>
        </authorList>
    </citation>
    <scope>NUCLEOTIDE SEQUENCE</scope>
    <source>
        <strain evidence="7">DSM 44615</strain>
    </source>
</reference>
<dbReference type="Gene3D" id="3.40.960.10">
    <property type="entry name" value="VSR Endonuclease"/>
    <property type="match status" value="1"/>
</dbReference>
<gene>
    <name evidence="7" type="ORF">H7I41_12905</name>
</gene>
<dbReference type="InterPro" id="IPR011335">
    <property type="entry name" value="Restrct_endonuc-II-like"/>
</dbReference>
<dbReference type="GO" id="GO:0016787">
    <property type="term" value="F:hydrolase activity"/>
    <property type="evidence" value="ECO:0007669"/>
    <property type="project" value="UniProtKB-KW"/>
</dbReference>
<evidence type="ECO:0000256" key="6">
    <source>
        <dbReference type="ARBA" id="ARBA00029466"/>
    </source>
</evidence>
<dbReference type="NCBIfam" id="TIGR00632">
    <property type="entry name" value="vsr"/>
    <property type="match status" value="1"/>
</dbReference>
<evidence type="ECO:0000313" key="7">
    <source>
        <dbReference type="EMBL" id="MCV7170812.1"/>
    </source>
</evidence>
<accession>A0A9X2YA92</accession>